<feature type="transmembrane region" description="Helical" evidence="5">
    <location>
        <begin position="111"/>
        <end position="130"/>
    </location>
</feature>
<keyword evidence="3 5" id="KW-1133">Transmembrane helix</keyword>
<keyword evidence="2 5" id="KW-0812">Transmembrane</keyword>
<evidence type="ECO:0000313" key="7">
    <source>
        <dbReference type="EMBL" id="GAA6166244.1"/>
    </source>
</evidence>
<feature type="transmembrane region" description="Helical" evidence="5">
    <location>
        <begin position="176"/>
        <end position="198"/>
    </location>
</feature>
<feature type="transmembrane region" description="Helical" evidence="5">
    <location>
        <begin position="28"/>
        <end position="51"/>
    </location>
</feature>
<keyword evidence="8" id="KW-1185">Reference proteome</keyword>
<evidence type="ECO:0000256" key="1">
    <source>
        <dbReference type="ARBA" id="ARBA00004141"/>
    </source>
</evidence>
<comment type="subcellular location">
    <subcellularLocation>
        <location evidence="1">Membrane</location>
        <topology evidence="1">Multi-pass membrane protein</topology>
    </subcellularLocation>
</comment>
<feature type="transmembrane region" description="Helical" evidence="5">
    <location>
        <begin position="71"/>
        <end position="90"/>
    </location>
</feature>
<dbReference type="EMBL" id="BAABWN010000001">
    <property type="protein sequence ID" value="GAA6166244.1"/>
    <property type="molecule type" value="Genomic_DNA"/>
</dbReference>
<protein>
    <submittedName>
        <fullName evidence="7">Yip1 family protein</fullName>
    </submittedName>
</protein>
<proteinExistence type="predicted"/>
<evidence type="ECO:0000313" key="8">
    <source>
        <dbReference type="Proteomes" id="UP001465153"/>
    </source>
</evidence>
<comment type="caution">
    <text evidence="7">The sequence shown here is derived from an EMBL/GenBank/DDBJ whole genome shotgun (WGS) entry which is preliminary data.</text>
</comment>
<evidence type="ECO:0000256" key="4">
    <source>
        <dbReference type="ARBA" id="ARBA00023136"/>
    </source>
</evidence>
<feature type="domain" description="Yip1" evidence="6">
    <location>
        <begin position="9"/>
        <end position="186"/>
    </location>
</feature>
<dbReference type="InterPro" id="IPR006977">
    <property type="entry name" value="Yip1_dom"/>
</dbReference>
<accession>A0ABQ0A3L8</accession>
<gene>
    <name evidence="7" type="ORF">NBRC116591_00540</name>
</gene>
<evidence type="ECO:0000256" key="3">
    <source>
        <dbReference type="ARBA" id="ARBA00022989"/>
    </source>
</evidence>
<keyword evidence="4 5" id="KW-0472">Membrane</keyword>
<evidence type="ECO:0000256" key="5">
    <source>
        <dbReference type="SAM" id="Phobius"/>
    </source>
</evidence>
<organism evidence="7 8">
    <name type="scientific">Sessilibacter corallicola</name>
    <dbReference type="NCBI Taxonomy" id="2904075"/>
    <lineage>
        <taxon>Bacteria</taxon>
        <taxon>Pseudomonadati</taxon>
        <taxon>Pseudomonadota</taxon>
        <taxon>Gammaproteobacteria</taxon>
        <taxon>Cellvibrionales</taxon>
        <taxon>Cellvibrionaceae</taxon>
        <taxon>Sessilibacter</taxon>
    </lineage>
</organism>
<feature type="transmembrane region" description="Helical" evidence="5">
    <location>
        <begin position="136"/>
        <end position="155"/>
    </location>
</feature>
<dbReference type="Pfam" id="PF04893">
    <property type="entry name" value="Yip1"/>
    <property type="match status" value="1"/>
</dbReference>
<dbReference type="RefSeq" id="WP_233086705.1">
    <property type="nucleotide sequence ID" value="NZ_BAABWN010000001.1"/>
</dbReference>
<evidence type="ECO:0000259" key="6">
    <source>
        <dbReference type="Pfam" id="PF04893"/>
    </source>
</evidence>
<evidence type="ECO:0000256" key="2">
    <source>
        <dbReference type="ARBA" id="ARBA00022692"/>
    </source>
</evidence>
<dbReference type="Proteomes" id="UP001465153">
    <property type="component" value="Unassembled WGS sequence"/>
</dbReference>
<sequence length="207" mass="22855">MAILEHTLGILIHPDKEWKQIRNERHSFLQVFVSHVPFLALIPAVSAYIGVTQVGWSFGDGSVTRLTTGSALSLCAITYFALIIGVYVLGEFINWMSNTYGVRDSSEQRHYEGTALAVYVSTPVFLASIIHLYPDIYLNAAILGIAGAYAIYLIYEGIPILMNIQKERAFMYATSVVTIALVLAVIVRVGSVIVWTVAIQPVYIDVL</sequence>
<reference evidence="7 8" key="1">
    <citation type="submission" date="2024-04" db="EMBL/GenBank/DDBJ databases">
        <title>Draft genome sequence of Sessilibacter corallicola NBRC 116591.</title>
        <authorList>
            <person name="Miyakawa T."/>
            <person name="Kusuya Y."/>
            <person name="Miura T."/>
        </authorList>
    </citation>
    <scope>NUCLEOTIDE SEQUENCE [LARGE SCALE GENOMIC DNA]</scope>
    <source>
        <strain evidence="7 8">KU-00831-HH</strain>
    </source>
</reference>
<name>A0ABQ0A3L8_9GAMM</name>